<keyword evidence="2" id="KW-1185">Reference proteome</keyword>
<proteinExistence type="predicted"/>
<evidence type="ECO:0000313" key="1">
    <source>
        <dbReference type="EMBL" id="VEU82784.1"/>
    </source>
</evidence>
<accession>A0A449BK06</accession>
<dbReference type="EMBL" id="LR215050">
    <property type="protein sequence ID" value="VEU82784.1"/>
    <property type="molecule type" value="Genomic_DNA"/>
</dbReference>
<organism evidence="1 2">
    <name type="scientific">Acholeplasma hippikon</name>
    <dbReference type="NCBI Taxonomy" id="264636"/>
    <lineage>
        <taxon>Bacteria</taxon>
        <taxon>Bacillati</taxon>
        <taxon>Mycoplasmatota</taxon>
        <taxon>Mollicutes</taxon>
        <taxon>Acholeplasmatales</taxon>
        <taxon>Acholeplasmataceae</taxon>
        <taxon>Acholeplasma</taxon>
    </lineage>
</organism>
<gene>
    <name evidence="1" type="ORF">NCTC10172_00807</name>
</gene>
<reference evidence="1 2" key="1">
    <citation type="submission" date="2019-01" db="EMBL/GenBank/DDBJ databases">
        <authorList>
            <consortium name="Pathogen Informatics"/>
        </authorList>
    </citation>
    <scope>NUCLEOTIDE SEQUENCE [LARGE SCALE GENOMIC DNA]</scope>
    <source>
        <strain evidence="1 2">NCTC10172</strain>
    </source>
</reference>
<dbReference type="AlphaFoldDB" id="A0A449BK06"/>
<dbReference type="KEGG" id="ahk:NCTC10172_00807"/>
<dbReference type="STRING" id="1408416.GCA_000702765_00246"/>
<name>A0A449BK06_9MOLU</name>
<evidence type="ECO:0000313" key="2">
    <source>
        <dbReference type="Proteomes" id="UP000290909"/>
    </source>
</evidence>
<dbReference type="Proteomes" id="UP000290909">
    <property type="component" value="Chromosome"/>
</dbReference>
<protein>
    <submittedName>
        <fullName evidence="1">Uncharacterized protein</fullName>
    </submittedName>
</protein>
<sequence>MIVTSFIMGLFSLTILAAIKYSMRANKLKNTGEKIFFSLCLEHNYLF</sequence>